<dbReference type="SMART" id="SM00181">
    <property type="entry name" value="EGF"/>
    <property type="match status" value="8"/>
</dbReference>
<evidence type="ECO:0000313" key="4">
    <source>
        <dbReference type="EMBL" id="KAK3262228.1"/>
    </source>
</evidence>
<dbReference type="AlphaFoldDB" id="A0AAE0FMB9"/>
<evidence type="ECO:0000259" key="2">
    <source>
        <dbReference type="SMART" id="SM00179"/>
    </source>
</evidence>
<dbReference type="PANTHER" id="PTHR10199">
    <property type="entry name" value="THROMBOSPONDIN"/>
    <property type="match status" value="1"/>
</dbReference>
<dbReference type="SMART" id="SM00179">
    <property type="entry name" value="EGF_CA"/>
    <property type="match status" value="4"/>
</dbReference>
<organism evidence="4 5">
    <name type="scientific">Cymbomonas tetramitiformis</name>
    <dbReference type="NCBI Taxonomy" id="36881"/>
    <lineage>
        <taxon>Eukaryota</taxon>
        <taxon>Viridiplantae</taxon>
        <taxon>Chlorophyta</taxon>
        <taxon>Pyramimonadophyceae</taxon>
        <taxon>Pyramimonadales</taxon>
        <taxon>Pyramimonadaceae</taxon>
        <taxon>Cymbomonas</taxon>
    </lineage>
</organism>
<dbReference type="GO" id="GO:0005509">
    <property type="term" value="F:calcium ion binding"/>
    <property type="evidence" value="ECO:0007669"/>
    <property type="project" value="InterPro"/>
</dbReference>
<accession>A0AAE0FMB9</accession>
<dbReference type="Gene3D" id="2.10.25.10">
    <property type="entry name" value="Laminin"/>
    <property type="match status" value="7"/>
</dbReference>
<sequence length="620" mass="62923">MSGTGETACVEIDGCALAPCFPGVECTDISAPGVGAVCSACPKGYLGDGRSCYADVCSADPPPCSVVPAVPCATIDGGETSISSARLPLNLRALPSHFHFARLATRVPCLSICTDSLGQSRRRQAGARCPVLLKMPPTSWCPLLSPPQDATDKPVPAAQSSSRCHRQAGGYTCGACPSGYSGDGGSCIDIDECGINNGGCHRLSECTNIPGGHACGSCPEGYLGTSATFCHEKRAVCSDDNGGCDDLVTCVDTSKGMECGLCPEGYEGTGATGCTEIDGCLQSRCYPGVHCADIPAPGTDGSLVGHKCGACPSGMTGDGITCIANMCFFRNGGCDAAVSCTNNGDAPGGRVCGPCPAGFSDENTGRDGTYCEDIDGCKSEPCFPGVPPPTARRCCRLQWRCLAREGCNQRGDDSRLACGLQFPPLAGVACTDVPGQQAAAEQAAFRCGDCPAGYTGDGLQCADIDECSQDNGESVSDLACRARASTVGEPTRPVRQRMSARAMPRLMIAADPTGDPQGGCWSSSDGSVSSACTNSAGSFECGPCPPPMRGSGLAECKPTTDCAVANGGCWVGAAAAEGLSASCEQTELGSVCGACPEGFEGSGSTSCVDIDGCSRDPCFE</sequence>
<feature type="domain" description="EGF-like" evidence="3">
    <location>
        <begin position="279"/>
        <end position="323"/>
    </location>
</feature>
<comment type="caution">
    <text evidence="4">The sequence shown here is derived from an EMBL/GenBank/DDBJ whole genome shotgun (WGS) entry which is preliminary data.</text>
</comment>
<feature type="non-terminal residue" evidence="4">
    <location>
        <position position="620"/>
    </location>
</feature>
<dbReference type="Proteomes" id="UP001190700">
    <property type="component" value="Unassembled WGS sequence"/>
</dbReference>
<feature type="domain" description="EGF-like" evidence="3">
    <location>
        <begin position="555"/>
        <end position="608"/>
    </location>
</feature>
<feature type="domain" description="EGF-like" evidence="3">
    <location>
        <begin position="326"/>
        <end position="372"/>
    </location>
</feature>
<feature type="domain" description="EGF-like" evidence="3">
    <location>
        <begin position="192"/>
        <end position="231"/>
    </location>
</feature>
<feature type="domain" description="EGF-like" evidence="3">
    <location>
        <begin position="140"/>
        <end position="188"/>
    </location>
</feature>
<dbReference type="EMBL" id="LGRX02016367">
    <property type="protein sequence ID" value="KAK3262228.1"/>
    <property type="molecule type" value="Genomic_DNA"/>
</dbReference>
<reference evidence="4 5" key="1">
    <citation type="journal article" date="2015" name="Genome Biol. Evol.">
        <title>Comparative Genomics of a Bacterivorous Green Alga Reveals Evolutionary Causalities and Consequences of Phago-Mixotrophic Mode of Nutrition.</title>
        <authorList>
            <person name="Burns J.A."/>
            <person name="Paasch A."/>
            <person name="Narechania A."/>
            <person name="Kim E."/>
        </authorList>
    </citation>
    <scope>NUCLEOTIDE SEQUENCE [LARGE SCALE GENOMIC DNA]</scope>
    <source>
        <strain evidence="4 5">PLY_AMNH</strain>
    </source>
</reference>
<evidence type="ECO:0008006" key="6">
    <source>
        <dbReference type="Google" id="ProtNLM"/>
    </source>
</evidence>
<dbReference type="PANTHER" id="PTHR10199:SF110">
    <property type="entry name" value="TSP C-TERMINAL DOMAIN-CONTAINING PROTEIN"/>
    <property type="match status" value="1"/>
</dbReference>
<evidence type="ECO:0000256" key="1">
    <source>
        <dbReference type="ARBA" id="ARBA00023157"/>
    </source>
</evidence>
<keyword evidence="1" id="KW-1015">Disulfide bond</keyword>
<feature type="domain" description="EGF-like calcium-binding" evidence="2">
    <location>
        <begin position="463"/>
        <end position="557"/>
    </location>
</feature>
<feature type="domain" description="EGF-like calcium-binding" evidence="2">
    <location>
        <begin position="159"/>
        <end position="188"/>
    </location>
</feature>
<name>A0AAE0FMB9_9CHLO</name>
<feature type="domain" description="EGF-like" evidence="3">
    <location>
        <begin position="417"/>
        <end position="462"/>
    </location>
</feature>
<keyword evidence="5" id="KW-1185">Reference proteome</keyword>
<feature type="domain" description="EGF-like" evidence="3">
    <location>
        <begin position="236"/>
        <end position="275"/>
    </location>
</feature>
<proteinExistence type="predicted"/>
<evidence type="ECO:0000313" key="5">
    <source>
        <dbReference type="Proteomes" id="UP001190700"/>
    </source>
</evidence>
<protein>
    <recommendedName>
        <fullName evidence="6">EGF-like domain-containing protein</fullName>
    </recommendedName>
</protein>
<feature type="domain" description="EGF-like" evidence="3">
    <location>
        <begin position="14"/>
        <end position="53"/>
    </location>
</feature>
<feature type="domain" description="EGF-like calcium-binding" evidence="2">
    <location>
        <begin position="189"/>
        <end position="231"/>
    </location>
</feature>
<feature type="domain" description="EGF-like calcium-binding" evidence="2">
    <location>
        <begin position="11"/>
        <end position="53"/>
    </location>
</feature>
<dbReference type="InterPro" id="IPR000742">
    <property type="entry name" value="EGF"/>
</dbReference>
<evidence type="ECO:0000259" key="3">
    <source>
        <dbReference type="SMART" id="SM00181"/>
    </source>
</evidence>
<dbReference type="InterPro" id="IPR001881">
    <property type="entry name" value="EGF-like_Ca-bd_dom"/>
</dbReference>
<gene>
    <name evidence="4" type="ORF">CYMTET_28902</name>
</gene>